<feature type="domain" description="GS catalytic" evidence="4">
    <location>
        <begin position="182"/>
        <end position="616"/>
    </location>
</feature>
<organism evidence="5 6">
    <name type="scientific">Pedobacter quisquiliarum</name>
    <dbReference type="NCBI Taxonomy" id="1834438"/>
    <lineage>
        <taxon>Bacteria</taxon>
        <taxon>Pseudomonadati</taxon>
        <taxon>Bacteroidota</taxon>
        <taxon>Sphingobacteriia</taxon>
        <taxon>Sphingobacteriales</taxon>
        <taxon>Sphingobacteriaceae</taxon>
        <taxon>Pedobacter</taxon>
    </lineage>
</organism>
<dbReference type="PANTHER" id="PTHR42974">
    <property type="entry name" value="GLUTAMINE SYNTHETASE"/>
    <property type="match status" value="1"/>
</dbReference>
<dbReference type="InterPro" id="IPR014746">
    <property type="entry name" value="Gln_synth/guanido_kin_cat_dom"/>
</dbReference>
<dbReference type="Gene3D" id="3.30.590.10">
    <property type="entry name" value="Glutamine synthetase/guanido kinase, catalytic domain"/>
    <property type="match status" value="1"/>
</dbReference>
<comment type="similarity">
    <text evidence="1 2">Belongs to the glutamine synthetase family.</text>
</comment>
<evidence type="ECO:0000259" key="3">
    <source>
        <dbReference type="PROSITE" id="PS51986"/>
    </source>
</evidence>
<dbReference type="Pfam" id="PF18318">
    <property type="entry name" value="Gln-synt_C-ter"/>
    <property type="match status" value="1"/>
</dbReference>
<gene>
    <name evidence="5" type="primary">glnA</name>
    <name evidence="5" type="ORF">GCM10011387_04690</name>
</gene>
<dbReference type="InterPro" id="IPR052725">
    <property type="entry name" value="GS_Type-3"/>
</dbReference>
<dbReference type="AlphaFoldDB" id="A0A916U0H6"/>
<dbReference type="PROSITE" id="PS51987">
    <property type="entry name" value="GS_CATALYTIC"/>
    <property type="match status" value="1"/>
</dbReference>
<dbReference type="RefSeq" id="WP_188625214.1">
    <property type="nucleotide sequence ID" value="NZ_BMIL01000001.1"/>
</dbReference>
<dbReference type="InterPro" id="IPR008146">
    <property type="entry name" value="Gln_synth_cat_dom"/>
</dbReference>
<dbReference type="InterPro" id="IPR027303">
    <property type="entry name" value="Gln_synth_gly_rich_site"/>
</dbReference>
<sequence length="727" mass="81646">MKSLRTFALNEAQFRVSPEVKAPASKISDFFGSNVFDQKKMKAYLSKEVYGKLVSAIDQGTLISQEDANHIATAMKTWAMSKGVTHYTHWFQPLTGTTAEKHDSFFEPSSEGPVENFAGSALVQQEPDASSFPNGGIRNTFEARGYTAWDPSSPAFIMENPSGKTLCIPTVFVSYTGEALDFKAPLLKAVNAIDKAAVDVCQYFDKGITKVNASLGIEQEYFLVDLALYNARPDLVMTGRALFGHMSAKGQQLEDHYFGSIPERVQAFMVDFENESLKLGIPLKTRHNEVAPMQFECAPIYEEINLAIDHNQLLMDVMEKVALRHKFKVLLHEKPYAGINGSGKHNNWSLITDTGKNLLAPGKTPKNNLMFLAFFVNTIKAVHEHADLLRASIASVSNDHRLGANEAPPAIISIFLGQQLNEVLDEIEHSRISKKIKEDNALWLGIPKIPQILLDNTDRNRTSPFAFTGNKFELRAVGSSANSSAPMTVLNAIVADQLVKFKGEVDRLIKKGEKKDIALLTIIKRYIKESKDIRFEGNGYGKEWEEEAERRGLANIKTTPKALDAYVSEKSIELFTKTNIFSKRELDARHEILLESYYKKLQIEARVYGEVANSMIIPACIAYQNILIDNAKGLKELGLDKEALSTPVEIINKLSQHLRIVKNNVDAMLEERKVTNNIEDTREKAIAYDEKVKSYFFNIRYHSDKLEQIVDDSVWPLPKLRELLFSK</sequence>
<protein>
    <submittedName>
        <fullName evidence="5">Glutamine synthetase</fullName>
    </submittedName>
</protein>
<evidence type="ECO:0000259" key="4">
    <source>
        <dbReference type="PROSITE" id="PS51987"/>
    </source>
</evidence>
<dbReference type="GO" id="GO:0006542">
    <property type="term" value="P:glutamine biosynthetic process"/>
    <property type="evidence" value="ECO:0007669"/>
    <property type="project" value="InterPro"/>
</dbReference>
<dbReference type="PANTHER" id="PTHR42974:SF1">
    <property type="entry name" value="TYPE-3 GLUTAMINE SYNTHETASE"/>
    <property type="match status" value="1"/>
</dbReference>
<dbReference type="Gene3D" id="1.20.120.1560">
    <property type="match status" value="1"/>
</dbReference>
<dbReference type="GO" id="GO:0004356">
    <property type="term" value="F:glutamine synthetase activity"/>
    <property type="evidence" value="ECO:0007669"/>
    <property type="project" value="InterPro"/>
</dbReference>
<dbReference type="Pfam" id="PF00120">
    <property type="entry name" value="Gln-synt_C"/>
    <property type="match status" value="1"/>
</dbReference>
<dbReference type="SUPFAM" id="SSF55931">
    <property type="entry name" value="Glutamine synthetase/guanido kinase"/>
    <property type="match status" value="1"/>
</dbReference>
<comment type="caution">
    <text evidence="5">The sequence shown here is derived from an EMBL/GenBank/DDBJ whole genome shotgun (WGS) entry which is preliminary data.</text>
</comment>
<dbReference type="EMBL" id="BMIL01000001">
    <property type="protein sequence ID" value="GGC54153.1"/>
    <property type="molecule type" value="Genomic_DNA"/>
</dbReference>
<dbReference type="PROSITE" id="PS51986">
    <property type="entry name" value="GS_BETA_GRASP"/>
    <property type="match status" value="1"/>
</dbReference>
<dbReference type="PROSITE" id="PS00181">
    <property type="entry name" value="GLNA_ATP"/>
    <property type="match status" value="1"/>
</dbReference>
<evidence type="ECO:0000256" key="1">
    <source>
        <dbReference type="PROSITE-ProRule" id="PRU01330"/>
    </source>
</evidence>
<evidence type="ECO:0000256" key="2">
    <source>
        <dbReference type="RuleBase" id="RU000384"/>
    </source>
</evidence>
<reference evidence="5" key="2">
    <citation type="submission" date="2020-09" db="EMBL/GenBank/DDBJ databases">
        <authorList>
            <person name="Sun Q."/>
            <person name="Zhou Y."/>
        </authorList>
    </citation>
    <scope>NUCLEOTIDE SEQUENCE</scope>
    <source>
        <strain evidence="5">CGMCC 1.15343</strain>
    </source>
</reference>
<proteinExistence type="inferred from homology"/>
<dbReference type="InterPro" id="IPR008147">
    <property type="entry name" value="Gln_synt_N"/>
</dbReference>
<dbReference type="InterPro" id="IPR022147">
    <property type="entry name" value="GSIII_N"/>
</dbReference>
<dbReference type="InterPro" id="IPR040577">
    <property type="entry name" value="Gln-synt_C"/>
</dbReference>
<dbReference type="Pfam" id="PF12437">
    <property type="entry name" value="GSIII_N"/>
    <property type="match status" value="1"/>
</dbReference>
<keyword evidence="6" id="KW-1185">Reference proteome</keyword>
<feature type="domain" description="GS beta-grasp" evidence="3">
    <location>
        <begin position="85"/>
        <end position="177"/>
    </location>
</feature>
<evidence type="ECO:0000313" key="6">
    <source>
        <dbReference type="Proteomes" id="UP000651668"/>
    </source>
</evidence>
<evidence type="ECO:0000313" key="5">
    <source>
        <dbReference type="EMBL" id="GGC54153.1"/>
    </source>
</evidence>
<name>A0A916U0H6_9SPHI</name>
<dbReference type="SMART" id="SM01230">
    <property type="entry name" value="Gln-synt_C"/>
    <property type="match status" value="1"/>
</dbReference>
<reference evidence="5" key="1">
    <citation type="journal article" date="2014" name="Int. J. Syst. Evol. Microbiol.">
        <title>Complete genome sequence of Corynebacterium casei LMG S-19264T (=DSM 44701T), isolated from a smear-ripened cheese.</title>
        <authorList>
            <consortium name="US DOE Joint Genome Institute (JGI-PGF)"/>
            <person name="Walter F."/>
            <person name="Albersmeier A."/>
            <person name="Kalinowski J."/>
            <person name="Ruckert C."/>
        </authorList>
    </citation>
    <scope>NUCLEOTIDE SEQUENCE</scope>
    <source>
        <strain evidence="5">CGMCC 1.15343</strain>
    </source>
</reference>
<accession>A0A916U0H6</accession>
<dbReference type="Proteomes" id="UP000651668">
    <property type="component" value="Unassembled WGS sequence"/>
</dbReference>